<dbReference type="Pfam" id="PF00440">
    <property type="entry name" value="TetR_N"/>
    <property type="match status" value="1"/>
</dbReference>
<dbReference type="OrthoDB" id="7186128at2"/>
<evidence type="ECO:0000313" key="8">
    <source>
        <dbReference type="Proteomes" id="UP000282515"/>
    </source>
</evidence>
<keyword evidence="2" id="KW-0805">Transcription regulation</keyword>
<dbReference type="InterPro" id="IPR009057">
    <property type="entry name" value="Homeodomain-like_sf"/>
</dbReference>
<feature type="domain" description="HTH tetR-type" evidence="6">
    <location>
        <begin position="10"/>
        <end position="70"/>
    </location>
</feature>
<organism evidence="7 8">
    <name type="scientific">Aeromicrobium phragmitis</name>
    <dbReference type="NCBI Taxonomy" id="2478914"/>
    <lineage>
        <taxon>Bacteria</taxon>
        <taxon>Bacillati</taxon>
        <taxon>Actinomycetota</taxon>
        <taxon>Actinomycetes</taxon>
        <taxon>Propionibacteriales</taxon>
        <taxon>Nocardioidaceae</taxon>
        <taxon>Aeromicrobium</taxon>
    </lineage>
</organism>
<dbReference type="InterPro" id="IPR001647">
    <property type="entry name" value="HTH_TetR"/>
</dbReference>
<keyword evidence="8" id="KW-1185">Reference proteome</keyword>
<reference evidence="7 8" key="1">
    <citation type="submission" date="2018-10" db="EMBL/GenBank/DDBJ databases">
        <title>Aeromicrobium sp. 9W16Y-2 whole genome shotgun sequence.</title>
        <authorList>
            <person name="Li F."/>
        </authorList>
    </citation>
    <scope>NUCLEOTIDE SEQUENCE [LARGE SCALE GENOMIC DNA]</scope>
    <source>
        <strain evidence="7 8">9W16Y-2</strain>
    </source>
</reference>
<evidence type="ECO:0000256" key="2">
    <source>
        <dbReference type="ARBA" id="ARBA00023015"/>
    </source>
</evidence>
<dbReference type="InterPro" id="IPR039538">
    <property type="entry name" value="BetI_C"/>
</dbReference>
<proteinExistence type="predicted"/>
<evidence type="ECO:0000256" key="1">
    <source>
        <dbReference type="ARBA" id="ARBA00022491"/>
    </source>
</evidence>
<comment type="caution">
    <text evidence="7">The sequence shown here is derived from an EMBL/GenBank/DDBJ whole genome shotgun (WGS) entry which is preliminary data.</text>
</comment>
<dbReference type="AlphaFoldDB" id="A0A3L8PPW8"/>
<evidence type="ECO:0000256" key="4">
    <source>
        <dbReference type="ARBA" id="ARBA00023163"/>
    </source>
</evidence>
<name>A0A3L8PPW8_9ACTN</name>
<dbReference type="PROSITE" id="PS50977">
    <property type="entry name" value="HTH_TETR_2"/>
    <property type="match status" value="1"/>
</dbReference>
<keyword evidence="4" id="KW-0804">Transcription</keyword>
<evidence type="ECO:0000256" key="3">
    <source>
        <dbReference type="ARBA" id="ARBA00023125"/>
    </source>
</evidence>
<sequence>MHMARPSPVADRRGDILAATCAVVSERGFRDLRVADVARVAGCSSGTVHYYFASKDELLREAFRFQYEASVHRRESYVDPDDDPVTKLRKLADGYLPSSETTIESWLVWMELWVSALRDDTMSHINDVYYGEWRQAVLSAATEARERGLLDVDDPLAFADMYVSMMDGLAIQVLIGAEHMTIERMRETCWAFVDSFVPAS</sequence>
<protein>
    <submittedName>
        <fullName evidence="7">TetR family transcriptional regulator</fullName>
    </submittedName>
</protein>
<evidence type="ECO:0000313" key="7">
    <source>
        <dbReference type="EMBL" id="RLV57411.1"/>
    </source>
</evidence>
<dbReference type="Gene3D" id="1.10.357.10">
    <property type="entry name" value="Tetracycline Repressor, domain 2"/>
    <property type="match status" value="1"/>
</dbReference>
<dbReference type="GO" id="GO:0000976">
    <property type="term" value="F:transcription cis-regulatory region binding"/>
    <property type="evidence" value="ECO:0007669"/>
    <property type="project" value="TreeGrafter"/>
</dbReference>
<gene>
    <name evidence="7" type="ORF">D9V41_01900</name>
</gene>
<dbReference type="Proteomes" id="UP000282515">
    <property type="component" value="Unassembled WGS sequence"/>
</dbReference>
<dbReference type="PANTHER" id="PTHR30055:SF234">
    <property type="entry name" value="HTH-TYPE TRANSCRIPTIONAL REGULATOR BETI"/>
    <property type="match status" value="1"/>
</dbReference>
<dbReference type="Pfam" id="PF13977">
    <property type="entry name" value="TetR_C_6"/>
    <property type="match status" value="1"/>
</dbReference>
<dbReference type="InterPro" id="IPR050109">
    <property type="entry name" value="HTH-type_TetR-like_transc_reg"/>
</dbReference>
<dbReference type="InterPro" id="IPR036271">
    <property type="entry name" value="Tet_transcr_reg_TetR-rel_C_sf"/>
</dbReference>
<dbReference type="SUPFAM" id="SSF48498">
    <property type="entry name" value="Tetracyclin repressor-like, C-terminal domain"/>
    <property type="match status" value="1"/>
</dbReference>
<dbReference type="EMBL" id="RDBF01000001">
    <property type="protein sequence ID" value="RLV57411.1"/>
    <property type="molecule type" value="Genomic_DNA"/>
</dbReference>
<accession>A0A3L8PPW8</accession>
<evidence type="ECO:0000256" key="5">
    <source>
        <dbReference type="PROSITE-ProRule" id="PRU00335"/>
    </source>
</evidence>
<keyword evidence="3 5" id="KW-0238">DNA-binding</keyword>
<dbReference type="PRINTS" id="PR00455">
    <property type="entry name" value="HTHTETR"/>
</dbReference>
<keyword evidence="1" id="KW-0678">Repressor</keyword>
<dbReference type="SUPFAM" id="SSF46689">
    <property type="entry name" value="Homeodomain-like"/>
    <property type="match status" value="1"/>
</dbReference>
<dbReference type="GO" id="GO:0003700">
    <property type="term" value="F:DNA-binding transcription factor activity"/>
    <property type="evidence" value="ECO:0007669"/>
    <property type="project" value="TreeGrafter"/>
</dbReference>
<evidence type="ECO:0000259" key="6">
    <source>
        <dbReference type="PROSITE" id="PS50977"/>
    </source>
</evidence>
<dbReference type="PANTHER" id="PTHR30055">
    <property type="entry name" value="HTH-TYPE TRANSCRIPTIONAL REGULATOR RUTR"/>
    <property type="match status" value="1"/>
</dbReference>
<feature type="DNA-binding region" description="H-T-H motif" evidence="5">
    <location>
        <begin position="33"/>
        <end position="52"/>
    </location>
</feature>